<dbReference type="GO" id="GO:0007264">
    <property type="term" value="P:small GTPase-mediated signal transduction"/>
    <property type="evidence" value="ECO:0007669"/>
    <property type="project" value="InterPro"/>
</dbReference>
<feature type="transmembrane region" description="Helical" evidence="26">
    <location>
        <begin position="646"/>
        <end position="664"/>
    </location>
</feature>
<dbReference type="AlphaFoldDB" id="A0A8J6GRZ7"/>
<evidence type="ECO:0000256" key="5">
    <source>
        <dbReference type="ARBA" id="ARBA00022475"/>
    </source>
</evidence>
<evidence type="ECO:0000256" key="24">
    <source>
        <dbReference type="ARBA" id="ARBA00083377"/>
    </source>
</evidence>
<evidence type="ECO:0000256" key="16">
    <source>
        <dbReference type="ARBA" id="ARBA00023157"/>
    </source>
</evidence>
<reference evidence="28" key="1">
    <citation type="submission" date="2020-03" db="EMBL/GenBank/DDBJ databases">
        <title>Studies in the Genomics of Life Span.</title>
        <authorList>
            <person name="Glass D."/>
        </authorList>
    </citation>
    <scope>NUCLEOTIDE SEQUENCE</scope>
    <source>
        <strain evidence="28">LTLLF</strain>
        <tissue evidence="28">Muscle</tissue>
    </source>
</reference>
<dbReference type="SUPFAM" id="SSF51905">
    <property type="entry name" value="FAD/NAD(P)-binding domain"/>
    <property type="match status" value="1"/>
</dbReference>
<dbReference type="InterPro" id="IPR054420">
    <property type="entry name" value="RAE1_2_domI_C"/>
</dbReference>
<keyword evidence="9 26" id="KW-0812">Transmembrane</keyword>
<evidence type="ECO:0000313" key="29">
    <source>
        <dbReference type="Proteomes" id="UP000710432"/>
    </source>
</evidence>
<keyword evidence="12" id="KW-0157">Chromophore</keyword>
<keyword evidence="15" id="KW-0564">Palmitate</keyword>
<evidence type="ECO:0000256" key="15">
    <source>
        <dbReference type="ARBA" id="ARBA00023139"/>
    </source>
</evidence>
<dbReference type="InterPro" id="IPR001738">
    <property type="entry name" value="Rab_escort"/>
</dbReference>
<dbReference type="PROSITE" id="PS50262">
    <property type="entry name" value="G_PROTEIN_RECEP_F1_2"/>
    <property type="match status" value="1"/>
</dbReference>
<evidence type="ECO:0000256" key="14">
    <source>
        <dbReference type="ARBA" id="ARBA00023136"/>
    </source>
</evidence>
<evidence type="ECO:0000256" key="9">
    <source>
        <dbReference type="ARBA" id="ARBA00022692"/>
    </source>
</evidence>
<evidence type="ECO:0000256" key="19">
    <source>
        <dbReference type="ARBA" id="ARBA00023224"/>
    </source>
</evidence>
<dbReference type="GO" id="GO:0005096">
    <property type="term" value="F:GTPase activator activity"/>
    <property type="evidence" value="ECO:0007669"/>
    <property type="project" value="UniProtKB-KW"/>
</dbReference>
<dbReference type="GO" id="GO:0016192">
    <property type="term" value="P:vesicle-mediated transport"/>
    <property type="evidence" value="ECO:0007669"/>
    <property type="project" value="TreeGrafter"/>
</dbReference>
<dbReference type="GO" id="GO:0005829">
    <property type="term" value="C:cytosol"/>
    <property type="evidence" value="ECO:0007669"/>
    <property type="project" value="UniProtKB-SubCell"/>
</dbReference>
<dbReference type="EMBL" id="JAATJU010020778">
    <property type="protein sequence ID" value="KAH0516059.1"/>
    <property type="molecule type" value="Genomic_DNA"/>
</dbReference>
<feature type="region of interest" description="Disordered" evidence="25">
    <location>
        <begin position="147"/>
        <end position="218"/>
    </location>
</feature>
<feature type="transmembrane region" description="Helical" evidence="26">
    <location>
        <begin position="785"/>
        <end position="805"/>
    </location>
</feature>
<dbReference type="Proteomes" id="UP000710432">
    <property type="component" value="Unassembled WGS sequence"/>
</dbReference>
<dbReference type="GO" id="GO:0007602">
    <property type="term" value="P:phototransduction"/>
    <property type="evidence" value="ECO:0007669"/>
    <property type="project" value="UniProtKB-KW"/>
</dbReference>
<keyword evidence="20" id="KW-0449">Lipoprotein</keyword>
<feature type="compositionally biased region" description="Basic and acidic residues" evidence="25">
    <location>
        <begin position="200"/>
        <end position="212"/>
    </location>
</feature>
<dbReference type="GO" id="GO:0009881">
    <property type="term" value="F:photoreceptor activity"/>
    <property type="evidence" value="ECO:0007669"/>
    <property type="project" value="UniProtKB-KW"/>
</dbReference>
<dbReference type="GO" id="GO:0005968">
    <property type="term" value="C:Rab-protein geranylgeranyltransferase complex"/>
    <property type="evidence" value="ECO:0007669"/>
    <property type="project" value="InterPro"/>
</dbReference>
<evidence type="ECO:0000256" key="4">
    <source>
        <dbReference type="ARBA" id="ARBA00022468"/>
    </source>
</evidence>
<feature type="domain" description="G-protein coupled receptors family 1 profile" evidence="27">
    <location>
        <begin position="619"/>
        <end position="802"/>
    </location>
</feature>
<evidence type="ECO:0000256" key="8">
    <source>
        <dbReference type="ARBA" id="ARBA00022606"/>
    </source>
</evidence>
<dbReference type="GO" id="GO:0005092">
    <property type="term" value="F:GDP-dissociation inhibitor activity"/>
    <property type="evidence" value="ECO:0007669"/>
    <property type="project" value="InterPro"/>
</dbReference>
<dbReference type="InterPro" id="IPR036188">
    <property type="entry name" value="FAD/NAD-bd_sf"/>
</dbReference>
<comment type="subunit">
    <text evidence="21">Interacts with MC1R; the interaction results in a decrease in MC1R-mediated cAMP signaling and ultimately a decrease in melanin production in melanocytes.</text>
</comment>
<dbReference type="Pfam" id="PF00001">
    <property type="entry name" value="7tm_1"/>
    <property type="match status" value="1"/>
</dbReference>
<evidence type="ECO:0000256" key="13">
    <source>
        <dbReference type="ARBA" id="ARBA00023040"/>
    </source>
</evidence>
<evidence type="ECO:0000256" key="6">
    <source>
        <dbReference type="ARBA" id="ARBA00022490"/>
    </source>
</evidence>
<protein>
    <recommendedName>
        <fullName evidence="22">Opsin-3</fullName>
    </recommendedName>
    <alternativeName>
        <fullName evidence="24">Encephalopsin</fullName>
    </alternativeName>
    <alternativeName>
        <fullName evidence="23">Panopsin</fullName>
    </alternativeName>
</protein>
<evidence type="ECO:0000256" key="18">
    <source>
        <dbReference type="ARBA" id="ARBA00023180"/>
    </source>
</evidence>
<dbReference type="Pfam" id="PF00996">
    <property type="entry name" value="GDI"/>
    <property type="match status" value="1"/>
</dbReference>
<comment type="similarity">
    <text evidence="3">Belongs to the Rab GDI family.</text>
</comment>
<keyword evidence="13" id="KW-0297">G-protein coupled receptor</keyword>
<dbReference type="SUPFAM" id="SSF81321">
    <property type="entry name" value="Family A G protein-coupled receptor-like"/>
    <property type="match status" value="1"/>
</dbReference>
<evidence type="ECO:0000256" key="2">
    <source>
        <dbReference type="ARBA" id="ARBA00004651"/>
    </source>
</evidence>
<proteinExistence type="inferred from homology"/>
<keyword evidence="4" id="KW-0343">GTPase activation</keyword>
<accession>A0A8J6GRZ7</accession>
<dbReference type="PANTHER" id="PTHR11787">
    <property type="entry name" value="RAB GDP-DISSOCIATION INHIBITOR"/>
    <property type="match status" value="1"/>
</dbReference>
<evidence type="ECO:0000256" key="22">
    <source>
        <dbReference type="ARBA" id="ARBA00072211"/>
    </source>
</evidence>
<dbReference type="InterPro" id="IPR000276">
    <property type="entry name" value="GPCR_Rhodpsn"/>
</dbReference>
<dbReference type="FunFam" id="1.10.405.10:FF:000003">
    <property type="entry name" value="Rab proteins geranylgeranyltransferase component A"/>
    <property type="match status" value="1"/>
</dbReference>
<keyword evidence="8" id="KW-0716">Sensory transduction</keyword>
<gene>
    <name evidence="28" type="ORF">LTLLF_128315</name>
</gene>
<feature type="transmembrane region" description="Helical" evidence="26">
    <location>
        <begin position="695"/>
        <end position="716"/>
    </location>
</feature>
<evidence type="ECO:0000256" key="20">
    <source>
        <dbReference type="ARBA" id="ARBA00023288"/>
    </source>
</evidence>
<evidence type="ECO:0000256" key="7">
    <source>
        <dbReference type="ARBA" id="ARBA00022543"/>
    </source>
</evidence>
<dbReference type="GO" id="GO:0005634">
    <property type="term" value="C:nucleus"/>
    <property type="evidence" value="ECO:0007669"/>
    <property type="project" value="TreeGrafter"/>
</dbReference>
<dbReference type="GO" id="GO:0004930">
    <property type="term" value="F:G protein-coupled receptor activity"/>
    <property type="evidence" value="ECO:0007669"/>
    <property type="project" value="UniProtKB-KW"/>
</dbReference>
<evidence type="ECO:0000256" key="21">
    <source>
        <dbReference type="ARBA" id="ARBA00062265"/>
    </source>
</evidence>
<dbReference type="InterPro" id="IPR017452">
    <property type="entry name" value="GPCR_Rhodpsn_7TM"/>
</dbReference>
<evidence type="ECO:0000256" key="17">
    <source>
        <dbReference type="ARBA" id="ARBA00023170"/>
    </source>
</evidence>
<dbReference type="InterPro" id="IPR018203">
    <property type="entry name" value="GDP_dissociation_inhibitor"/>
</dbReference>
<organism evidence="28 29">
    <name type="scientific">Microtus ochrogaster</name>
    <name type="common">Prairie vole</name>
    <dbReference type="NCBI Taxonomy" id="79684"/>
    <lineage>
        <taxon>Eukaryota</taxon>
        <taxon>Metazoa</taxon>
        <taxon>Chordata</taxon>
        <taxon>Craniata</taxon>
        <taxon>Vertebrata</taxon>
        <taxon>Euteleostomi</taxon>
        <taxon>Mammalia</taxon>
        <taxon>Eutheria</taxon>
        <taxon>Euarchontoglires</taxon>
        <taxon>Glires</taxon>
        <taxon>Rodentia</taxon>
        <taxon>Myomorpha</taxon>
        <taxon>Muroidea</taxon>
        <taxon>Cricetidae</taxon>
        <taxon>Arvicolinae</taxon>
        <taxon>Microtus</taxon>
    </lineage>
</organism>
<dbReference type="Gene3D" id="3.50.50.60">
    <property type="entry name" value="FAD/NAD(P)-binding domain"/>
    <property type="match status" value="2"/>
</dbReference>
<keyword evidence="11 26" id="KW-1133">Transmembrane helix</keyword>
<dbReference type="InterPro" id="IPR027430">
    <property type="entry name" value="Retinal_BS"/>
</dbReference>
<dbReference type="PRINTS" id="PR00891">
    <property type="entry name" value="RABGDIREP"/>
</dbReference>
<evidence type="ECO:0000256" key="10">
    <source>
        <dbReference type="ARBA" id="ARBA00022925"/>
    </source>
</evidence>
<dbReference type="GO" id="GO:0009637">
    <property type="term" value="P:response to blue light"/>
    <property type="evidence" value="ECO:0007669"/>
    <property type="project" value="UniProtKB-ARBA"/>
</dbReference>
<dbReference type="PROSITE" id="PS00237">
    <property type="entry name" value="G_PROTEIN_RECEP_F1_1"/>
    <property type="match status" value="1"/>
</dbReference>
<name>A0A8J6GRZ7_MICOH</name>
<feature type="transmembrane region" description="Helical" evidence="26">
    <location>
        <begin position="746"/>
        <end position="765"/>
    </location>
</feature>
<dbReference type="GO" id="GO:0005886">
    <property type="term" value="C:plasma membrane"/>
    <property type="evidence" value="ECO:0007669"/>
    <property type="project" value="UniProtKB-SubCell"/>
</dbReference>
<dbReference type="FunFam" id="3.50.50.60:FF:000108">
    <property type="entry name" value="Rab proteins geranylgeranyltransferase component A"/>
    <property type="match status" value="1"/>
</dbReference>
<dbReference type="GO" id="GO:0006886">
    <property type="term" value="P:intracellular protein transport"/>
    <property type="evidence" value="ECO:0007669"/>
    <property type="project" value="InterPro"/>
</dbReference>
<dbReference type="SUPFAM" id="SSF54373">
    <property type="entry name" value="FAD-linked reductases, C-terminal domain"/>
    <property type="match status" value="1"/>
</dbReference>
<feature type="compositionally biased region" description="Basic and acidic residues" evidence="25">
    <location>
        <begin position="154"/>
        <end position="166"/>
    </location>
</feature>
<keyword evidence="6" id="KW-0963">Cytoplasm</keyword>
<evidence type="ECO:0000313" key="28">
    <source>
        <dbReference type="EMBL" id="KAH0516059.1"/>
    </source>
</evidence>
<keyword evidence="7" id="KW-0600">Photoreceptor protein</keyword>
<dbReference type="Gene3D" id="3.30.519.10">
    <property type="entry name" value="Guanine Nucleotide Dissociation Inhibitor, domain 2"/>
    <property type="match status" value="1"/>
</dbReference>
<evidence type="ECO:0000256" key="23">
    <source>
        <dbReference type="ARBA" id="ARBA00079531"/>
    </source>
</evidence>
<dbReference type="Gene3D" id="1.20.1070.10">
    <property type="entry name" value="Rhodopsin 7-helix transmembrane proteins"/>
    <property type="match status" value="1"/>
</dbReference>
<evidence type="ECO:0000259" key="27">
    <source>
        <dbReference type="PROSITE" id="PS50262"/>
    </source>
</evidence>
<evidence type="ECO:0000256" key="11">
    <source>
        <dbReference type="ARBA" id="ARBA00022989"/>
    </source>
</evidence>
<evidence type="ECO:0000256" key="1">
    <source>
        <dbReference type="ARBA" id="ARBA00004514"/>
    </source>
</evidence>
<dbReference type="FunFam" id="1.20.1070.10:FF:000225">
    <property type="entry name" value="Opsin 3"/>
    <property type="match status" value="1"/>
</dbReference>
<keyword evidence="19" id="KW-0807">Transducer</keyword>
<dbReference type="Gene3D" id="1.10.405.10">
    <property type="entry name" value="Guanine Nucleotide Dissociation Inhibitor, domain 1"/>
    <property type="match status" value="1"/>
</dbReference>
<feature type="compositionally biased region" description="Basic and acidic residues" evidence="25">
    <location>
        <begin position="176"/>
        <end position="186"/>
    </location>
</feature>
<dbReference type="PRINTS" id="PR00893">
    <property type="entry name" value="RABESCORT"/>
</dbReference>
<sequence length="895" mass="101349">MADKLPTEFDVIIVGTGLPESILAAACSRSGQRVLHVDSRSYYGGNWASFSFTGLLSWLKDCQQSHDSEEDMTASWQDLIHDTEEAVALGRKDGTIQHTEVFCYVSQDVGDSTQKTVALQRSPFSEASATLADSLDSAGLPKERHSAYFSSHEAPSEHPERSDREPSSSPTASENSLEKEKDREDETYTQAVSDGDKDEDTLHVEDNTEQPKRSRITYPQMIKESRRFNIDLVSKLLYSQGSLIDLLIKSNVSRYAEFKNVTRILAFREGKVEQVPCSRADVFNSKGLTMVEKRMLMKFLTFCLDYEQLSDEYQDFKECSFSEYLKTKQLTPSLQHFILHSIAMTSESSCTTLDGLKATKTFLQCLGRFGNTPFIFPLYGQGEIPQCFCRMCAVFGGIYCLRHKVQCLVVDKDSGRCKGIIDHFGQRISASYFIVEDSYLSKEACSNVQYQQISRAVLITDRSILETDSDQQVSILTVPPLEPGTVSVRVMELCPSTMTCMKDSYLVHLTCVSSKTAREDLEPVVKQLFIPFTEAEDQEELRKPRLLWALYFNMRDSSGVSRSSYRGLPPNVYICSGPDCGLGNEHAVKQAEALFQEIFPSEEFCPPPPNPEDIIFEGFVSITTLTVLAYERYIRVVHSRVINFSWAWRAITYIWLYSLAWAGAPLLGWNRYILDVHGLGCTVDWKSKDANDSSFVLFLFLGCLVVPMGIIGHCYGHILYSVRMLRCVEDLQTIQVIKILRYEKKVAKMSFLMAFIFLTCWMPYIVTRFLVVNGYGHLVTPTVSIVAYLFAKSSTVYNPVIYIFMIRKFRRSLLQLLCFRLLRCQRPAKNLPAAESEMQIRPIVMSQKDGDRPKKKVTFNSSSIIFIITSDDSLSVDDSDRTNASKADVIQVRPL</sequence>
<evidence type="ECO:0000256" key="3">
    <source>
        <dbReference type="ARBA" id="ARBA00005593"/>
    </source>
</evidence>
<dbReference type="Pfam" id="PF22603">
    <property type="entry name" value="RAE1_2_domI_C"/>
    <property type="match status" value="1"/>
</dbReference>
<keyword evidence="5" id="KW-1003">Cell membrane</keyword>
<comment type="subcellular location">
    <subcellularLocation>
        <location evidence="2">Cell membrane</location>
        <topology evidence="2">Multi-pass membrane protein</topology>
    </subcellularLocation>
    <subcellularLocation>
        <location evidence="1">Cytoplasm</location>
        <location evidence="1">Cytosol</location>
    </subcellularLocation>
</comment>
<comment type="caution">
    <text evidence="28">The sequence shown here is derived from an EMBL/GenBank/DDBJ whole genome shotgun (WGS) entry which is preliminary data.</text>
</comment>
<keyword evidence="16" id="KW-1015">Disulfide bond</keyword>
<dbReference type="PANTHER" id="PTHR11787:SF9">
    <property type="entry name" value="RAB PROTEINS GERANYLGERANYLTRANSFERASE COMPONENT A 2"/>
    <property type="match status" value="1"/>
</dbReference>
<dbReference type="PROSITE" id="PS00238">
    <property type="entry name" value="OPSIN"/>
    <property type="match status" value="1"/>
</dbReference>
<dbReference type="GO" id="GO:0009893">
    <property type="term" value="P:positive regulation of metabolic process"/>
    <property type="evidence" value="ECO:0007669"/>
    <property type="project" value="UniProtKB-ARBA"/>
</dbReference>
<keyword evidence="14 26" id="KW-0472">Membrane</keyword>
<evidence type="ECO:0000256" key="26">
    <source>
        <dbReference type="SAM" id="Phobius"/>
    </source>
</evidence>
<feature type="transmembrane region" description="Helical" evidence="26">
    <location>
        <begin position="614"/>
        <end position="634"/>
    </location>
</feature>
<keyword evidence="18" id="KW-0325">Glycoprotein</keyword>
<keyword evidence="10" id="KW-0681">Retinal protein</keyword>
<keyword evidence="17" id="KW-0675">Receptor</keyword>
<evidence type="ECO:0000256" key="25">
    <source>
        <dbReference type="SAM" id="MobiDB-lite"/>
    </source>
</evidence>
<evidence type="ECO:0000256" key="12">
    <source>
        <dbReference type="ARBA" id="ARBA00022991"/>
    </source>
</evidence>